<protein>
    <submittedName>
        <fullName evidence="1">Uncharacterized protein</fullName>
    </submittedName>
</protein>
<organism evidence="1 2">
    <name type="scientific">Brachionus plicatilis</name>
    <name type="common">Marine rotifer</name>
    <name type="synonym">Brachionus muelleri</name>
    <dbReference type="NCBI Taxonomy" id="10195"/>
    <lineage>
        <taxon>Eukaryota</taxon>
        <taxon>Metazoa</taxon>
        <taxon>Spiralia</taxon>
        <taxon>Gnathifera</taxon>
        <taxon>Rotifera</taxon>
        <taxon>Eurotatoria</taxon>
        <taxon>Monogononta</taxon>
        <taxon>Pseudotrocha</taxon>
        <taxon>Ploima</taxon>
        <taxon>Brachionidae</taxon>
        <taxon>Brachionus</taxon>
    </lineage>
</organism>
<dbReference type="EMBL" id="REGN01003405">
    <property type="protein sequence ID" value="RNA22769.1"/>
    <property type="molecule type" value="Genomic_DNA"/>
</dbReference>
<dbReference type="Proteomes" id="UP000276133">
    <property type="component" value="Unassembled WGS sequence"/>
</dbReference>
<sequence length="103" mass="11944">MPEALFFLIPNHFLYQNEISQNSQCQKSELFEAHIFCNYCCCLNLFDSLIAIPHFQSNAMINDIDLMCHVCLLNLDLLLSLEQNQSLNHQSYTNKLSLQKPGY</sequence>
<accession>A0A3M7RH20</accession>
<proteinExistence type="predicted"/>
<dbReference type="AlphaFoldDB" id="A0A3M7RH20"/>
<comment type="caution">
    <text evidence="1">The sequence shown here is derived from an EMBL/GenBank/DDBJ whole genome shotgun (WGS) entry which is preliminary data.</text>
</comment>
<name>A0A3M7RH20_BRAPC</name>
<gene>
    <name evidence="1" type="ORF">BpHYR1_025397</name>
</gene>
<keyword evidence="2" id="KW-1185">Reference proteome</keyword>
<evidence type="ECO:0000313" key="1">
    <source>
        <dbReference type="EMBL" id="RNA22769.1"/>
    </source>
</evidence>
<reference evidence="1 2" key="1">
    <citation type="journal article" date="2018" name="Sci. Rep.">
        <title>Genomic signatures of local adaptation to the degree of environmental predictability in rotifers.</title>
        <authorList>
            <person name="Franch-Gras L."/>
            <person name="Hahn C."/>
            <person name="Garcia-Roger E.M."/>
            <person name="Carmona M.J."/>
            <person name="Serra M."/>
            <person name="Gomez A."/>
        </authorList>
    </citation>
    <scope>NUCLEOTIDE SEQUENCE [LARGE SCALE GENOMIC DNA]</scope>
    <source>
        <strain evidence="1">HYR1</strain>
    </source>
</reference>
<evidence type="ECO:0000313" key="2">
    <source>
        <dbReference type="Proteomes" id="UP000276133"/>
    </source>
</evidence>